<dbReference type="Pfam" id="PF12704">
    <property type="entry name" value="MacB_PCD"/>
    <property type="match status" value="2"/>
</dbReference>
<comment type="subcellular location">
    <subcellularLocation>
        <location evidence="1">Cell membrane</location>
        <topology evidence="1">Multi-pass membrane protein</topology>
    </subcellularLocation>
</comment>
<keyword evidence="5 7" id="KW-0472">Membrane</keyword>
<dbReference type="InterPro" id="IPR003838">
    <property type="entry name" value="ABC3_permease_C"/>
</dbReference>
<evidence type="ECO:0000256" key="6">
    <source>
        <dbReference type="ARBA" id="ARBA00038076"/>
    </source>
</evidence>
<evidence type="ECO:0000313" key="11">
    <source>
        <dbReference type="Proteomes" id="UP000538666"/>
    </source>
</evidence>
<evidence type="ECO:0000256" key="7">
    <source>
        <dbReference type="SAM" id="Phobius"/>
    </source>
</evidence>
<feature type="transmembrane region" description="Helical" evidence="7">
    <location>
        <begin position="751"/>
        <end position="778"/>
    </location>
</feature>
<feature type="domain" description="ABC3 transporter permease C-terminal" evidence="8">
    <location>
        <begin position="286"/>
        <end position="403"/>
    </location>
</feature>
<keyword evidence="4 7" id="KW-1133">Transmembrane helix</keyword>
<dbReference type="EMBL" id="JACHEK010000010">
    <property type="protein sequence ID" value="MBB6146538.1"/>
    <property type="molecule type" value="Genomic_DNA"/>
</dbReference>
<dbReference type="InterPro" id="IPR050250">
    <property type="entry name" value="Macrolide_Exporter_MacB"/>
</dbReference>
<dbReference type="RefSeq" id="WP_050060421.1">
    <property type="nucleotide sequence ID" value="NZ_JACHEK010000010.1"/>
</dbReference>
<reference evidence="10 11" key="1">
    <citation type="submission" date="2020-08" db="EMBL/GenBank/DDBJ databases">
        <title>Genomic Encyclopedia of Type Strains, Phase IV (KMG-IV): sequencing the most valuable type-strain genomes for metagenomic binning, comparative biology and taxonomic classification.</title>
        <authorList>
            <person name="Goeker M."/>
        </authorList>
    </citation>
    <scope>NUCLEOTIDE SEQUENCE [LARGE SCALE GENOMIC DNA]</scope>
    <source>
        <strain evidence="10 11">DSM 103733</strain>
    </source>
</reference>
<keyword evidence="11" id="KW-1185">Reference proteome</keyword>
<evidence type="ECO:0000256" key="2">
    <source>
        <dbReference type="ARBA" id="ARBA00022475"/>
    </source>
</evidence>
<dbReference type="InterPro" id="IPR017800">
    <property type="entry name" value="ADOP"/>
</dbReference>
<dbReference type="OrthoDB" id="99725at2"/>
<name>A0A841K7H7_9BACT</name>
<dbReference type="NCBIfam" id="TIGR03434">
    <property type="entry name" value="ADOP"/>
    <property type="match status" value="1"/>
</dbReference>
<comment type="similarity">
    <text evidence="6">Belongs to the ABC-4 integral membrane protein family.</text>
</comment>
<organism evidence="10 11">
    <name type="scientific">Silvibacterium bohemicum</name>
    <dbReference type="NCBI Taxonomy" id="1577686"/>
    <lineage>
        <taxon>Bacteria</taxon>
        <taxon>Pseudomonadati</taxon>
        <taxon>Acidobacteriota</taxon>
        <taxon>Terriglobia</taxon>
        <taxon>Terriglobales</taxon>
        <taxon>Acidobacteriaceae</taxon>
        <taxon>Silvibacterium</taxon>
    </lineage>
</organism>
<comment type="caution">
    <text evidence="10">The sequence shown here is derived from an EMBL/GenBank/DDBJ whole genome shotgun (WGS) entry which is preliminary data.</text>
</comment>
<evidence type="ECO:0000256" key="3">
    <source>
        <dbReference type="ARBA" id="ARBA00022692"/>
    </source>
</evidence>
<feature type="transmembrane region" description="Helical" evidence="7">
    <location>
        <begin position="707"/>
        <end position="730"/>
    </location>
</feature>
<feature type="transmembrane region" description="Helical" evidence="7">
    <location>
        <begin position="428"/>
        <end position="448"/>
    </location>
</feature>
<feature type="transmembrane region" description="Helical" evidence="7">
    <location>
        <begin position="378"/>
        <end position="401"/>
    </location>
</feature>
<dbReference type="GO" id="GO:0022857">
    <property type="term" value="F:transmembrane transporter activity"/>
    <property type="evidence" value="ECO:0007669"/>
    <property type="project" value="TreeGrafter"/>
</dbReference>
<evidence type="ECO:0000259" key="8">
    <source>
        <dbReference type="Pfam" id="PF02687"/>
    </source>
</evidence>
<feature type="domain" description="MacB-like periplasmic core" evidence="9">
    <location>
        <begin position="21"/>
        <end position="240"/>
    </location>
</feature>
<evidence type="ECO:0000256" key="1">
    <source>
        <dbReference type="ARBA" id="ARBA00004651"/>
    </source>
</evidence>
<feature type="domain" description="MacB-like periplasmic core" evidence="9">
    <location>
        <begin position="434"/>
        <end position="617"/>
    </location>
</feature>
<evidence type="ECO:0000256" key="4">
    <source>
        <dbReference type="ARBA" id="ARBA00022989"/>
    </source>
</evidence>
<feature type="domain" description="ABC3 transporter permease C-terminal" evidence="8">
    <location>
        <begin position="707"/>
        <end position="820"/>
    </location>
</feature>
<evidence type="ECO:0000259" key="9">
    <source>
        <dbReference type="Pfam" id="PF12704"/>
    </source>
</evidence>
<dbReference type="PANTHER" id="PTHR30572:SF4">
    <property type="entry name" value="ABC TRANSPORTER PERMEASE YTRF"/>
    <property type="match status" value="1"/>
</dbReference>
<protein>
    <submittedName>
        <fullName evidence="10">Putative permease</fullName>
    </submittedName>
</protein>
<feature type="transmembrane region" description="Helical" evidence="7">
    <location>
        <begin position="284"/>
        <end position="305"/>
    </location>
</feature>
<dbReference type="InterPro" id="IPR025857">
    <property type="entry name" value="MacB_PCD"/>
</dbReference>
<dbReference type="PANTHER" id="PTHR30572">
    <property type="entry name" value="MEMBRANE COMPONENT OF TRANSPORTER-RELATED"/>
    <property type="match status" value="1"/>
</dbReference>
<dbReference type="AlphaFoldDB" id="A0A841K7H7"/>
<feature type="transmembrane region" description="Helical" evidence="7">
    <location>
        <begin position="20"/>
        <end position="42"/>
    </location>
</feature>
<accession>A0A841K7H7</accession>
<feature type="transmembrane region" description="Helical" evidence="7">
    <location>
        <begin position="325"/>
        <end position="358"/>
    </location>
</feature>
<dbReference type="Pfam" id="PF02687">
    <property type="entry name" value="FtsX"/>
    <property type="match status" value="2"/>
</dbReference>
<evidence type="ECO:0000313" key="10">
    <source>
        <dbReference type="EMBL" id="MBB6146538.1"/>
    </source>
</evidence>
<keyword evidence="3 7" id="KW-0812">Transmembrane</keyword>
<feature type="transmembrane region" description="Helical" evidence="7">
    <location>
        <begin position="790"/>
        <end position="809"/>
    </location>
</feature>
<dbReference type="GO" id="GO:0005886">
    <property type="term" value="C:plasma membrane"/>
    <property type="evidence" value="ECO:0007669"/>
    <property type="project" value="UniProtKB-SubCell"/>
</dbReference>
<gene>
    <name evidence="10" type="ORF">HNQ77_004517</name>
</gene>
<evidence type="ECO:0000256" key="5">
    <source>
        <dbReference type="ARBA" id="ARBA00023136"/>
    </source>
</evidence>
<dbReference type="Proteomes" id="UP000538666">
    <property type="component" value="Unassembled WGS sequence"/>
</dbReference>
<proteinExistence type="inferred from homology"/>
<sequence length="827" mass="87533">MPFLRDLRFAVRHVLKSPGFTATAVLMLALGIGATTAIFSIVEGVLLRPLPFPHPERLVVLTDVLEGPGITGNGEQGVTGPDIRNYIRGTHSFDGLGGYQPSVYELTGIGEPATVNAARMSNGVFDALAVQPQLGRWFTAAEDEQKQAVAVLSYATWHDRMSADPNILGRKILLNRRPYVVIGVMPRNFEFPLLPGHLSRSELWVPLRLSDYELTTGAGSWQFFMVGRLKPGITASAAAGDAAVVAAQTVRDHATLMGAYKMHPVVRSLQDETVESARPLVRTLFVAVLVVLLIACANLTGLLLVRAIRRQREVAVRLALGARPATLLVQALAESLSLSLAGGLLGLLFAAIALRIGIRALPETLPRIADIHLDSRVVGLALALALLTGFLCGLAPAFAAIRTRVNDALKEGGRTGTNGSSHSRLRSALVVAEIAVALVLLAASGLLLRSFAHMRQVELGFHPEHTVIAQYGLPAKQYVTQAQIDAFNRELLRRLRGLPGVEAAGMTSILPASGSDANSPFIADGYAPSLEGHDLATAVIVEGDYFAAMGIPLLRGRYLNSGDTASSQLVALVNHSLAAQSWPGQDPIGKRIRMGTAQMTTRWLTVVGEVADVTEGSPEAASKQQFYEVVDQVLPAAGSMGSPDDVFGYGGGIAVRASGDPAQMQNLLRATVRSIDPQLPLAHVQTMSENVSAIEAPRRFNTSVLTAFAAAAVLLAVLGIYSVIAFSVALRVQEMAIRMALGSQRGEILRLVLASGAKLAAIGCVIGLIGSLAVSRLLQSFLFGVSPFDPLVLALAAGLLMLLVLVACLPPAIRAASVNPTQALRGD</sequence>
<keyword evidence="2" id="KW-1003">Cell membrane</keyword>